<dbReference type="Pfam" id="PF03542">
    <property type="entry name" value="Tuberin"/>
    <property type="match status" value="1"/>
</dbReference>
<dbReference type="GO" id="GO:0051898">
    <property type="term" value="P:negative regulation of phosphatidylinositol 3-kinase/protein kinase B signal transduction"/>
    <property type="evidence" value="ECO:0007669"/>
    <property type="project" value="TreeGrafter"/>
</dbReference>
<dbReference type="GO" id="GO:0046627">
    <property type="term" value="P:negative regulation of insulin receptor signaling pathway"/>
    <property type="evidence" value="ECO:0007669"/>
    <property type="project" value="TreeGrafter"/>
</dbReference>
<evidence type="ECO:0000256" key="2">
    <source>
        <dbReference type="SAM" id="MobiDB-lite"/>
    </source>
</evidence>
<dbReference type="InterPro" id="IPR003913">
    <property type="entry name" value="Tuberin"/>
</dbReference>
<dbReference type="GO" id="GO:0032007">
    <property type="term" value="P:negative regulation of TOR signaling"/>
    <property type="evidence" value="ECO:0007669"/>
    <property type="project" value="InterPro"/>
</dbReference>
<evidence type="ECO:0000313" key="4">
    <source>
        <dbReference type="EMBL" id="KAK6643375.1"/>
    </source>
</evidence>
<feature type="compositionally biased region" description="Basic and acidic residues" evidence="2">
    <location>
        <begin position="1261"/>
        <end position="1278"/>
    </location>
</feature>
<dbReference type="Pfam" id="PF02145">
    <property type="entry name" value="Rap_GAP"/>
    <property type="match status" value="1"/>
</dbReference>
<protein>
    <recommendedName>
        <fullName evidence="3">Rap-GAP domain-containing protein</fullName>
    </recommendedName>
</protein>
<keyword evidence="1" id="KW-0343">GTPase activation</keyword>
<feature type="compositionally biased region" description="Basic and acidic residues" evidence="2">
    <location>
        <begin position="1438"/>
        <end position="1465"/>
    </location>
</feature>
<feature type="region of interest" description="Disordered" evidence="2">
    <location>
        <begin position="1082"/>
        <end position="1117"/>
    </location>
</feature>
<dbReference type="InterPro" id="IPR018515">
    <property type="entry name" value="Tuberin-type_domain"/>
</dbReference>
<dbReference type="PANTHER" id="PTHR10063">
    <property type="entry name" value="TUBERIN"/>
    <property type="match status" value="1"/>
</dbReference>
<evidence type="ECO:0000256" key="1">
    <source>
        <dbReference type="ARBA" id="ARBA00022468"/>
    </source>
</evidence>
<dbReference type="SUPFAM" id="SSF48371">
    <property type="entry name" value="ARM repeat"/>
    <property type="match status" value="1"/>
</dbReference>
<dbReference type="PANTHER" id="PTHR10063:SF0">
    <property type="entry name" value="TUBERIN"/>
    <property type="match status" value="1"/>
</dbReference>
<feature type="domain" description="Rap-GAP" evidence="3">
    <location>
        <begin position="1535"/>
        <end position="1781"/>
    </location>
</feature>
<dbReference type="GO" id="GO:0051726">
    <property type="term" value="P:regulation of cell cycle"/>
    <property type="evidence" value="ECO:0007669"/>
    <property type="project" value="TreeGrafter"/>
</dbReference>
<dbReference type="Gene3D" id="3.40.50.11210">
    <property type="entry name" value="Rap/Ran-GAP"/>
    <property type="match status" value="1"/>
</dbReference>
<dbReference type="Proteomes" id="UP001372834">
    <property type="component" value="Unassembled WGS sequence"/>
</dbReference>
<proteinExistence type="predicted"/>
<organism evidence="4 5">
    <name type="scientific">Polyplax serrata</name>
    <name type="common">Common mouse louse</name>
    <dbReference type="NCBI Taxonomy" id="468196"/>
    <lineage>
        <taxon>Eukaryota</taxon>
        <taxon>Metazoa</taxon>
        <taxon>Ecdysozoa</taxon>
        <taxon>Arthropoda</taxon>
        <taxon>Hexapoda</taxon>
        <taxon>Insecta</taxon>
        <taxon>Pterygota</taxon>
        <taxon>Neoptera</taxon>
        <taxon>Paraneoptera</taxon>
        <taxon>Psocodea</taxon>
        <taxon>Troctomorpha</taxon>
        <taxon>Phthiraptera</taxon>
        <taxon>Anoplura</taxon>
        <taxon>Polyplacidae</taxon>
        <taxon>Polyplax</taxon>
    </lineage>
</organism>
<dbReference type="SUPFAM" id="SSF111347">
    <property type="entry name" value="Rap/Ran-GAP"/>
    <property type="match status" value="1"/>
</dbReference>
<dbReference type="InterPro" id="IPR035974">
    <property type="entry name" value="Rap/Ran-GAP_sf"/>
</dbReference>
<dbReference type="InterPro" id="IPR024584">
    <property type="entry name" value="Tuberin_N"/>
</dbReference>
<dbReference type="InterPro" id="IPR016024">
    <property type="entry name" value="ARM-type_fold"/>
</dbReference>
<dbReference type="GO" id="GO:0033596">
    <property type="term" value="C:TSC1-TSC2 complex"/>
    <property type="evidence" value="ECO:0007669"/>
    <property type="project" value="InterPro"/>
</dbReference>
<name>A0AAN8XMM4_POLSC</name>
<dbReference type="GO" id="GO:0051056">
    <property type="term" value="P:regulation of small GTPase mediated signal transduction"/>
    <property type="evidence" value="ECO:0007669"/>
    <property type="project" value="InterPro"/>
</dbReference>
<feature type="compositionally biased region" description="Low complexity" evidence="2">
    <location>
        <begin position="1200"/>
        <end position="1219"/>
    </location>
</feature>
<evidence type="ECO:0000259" key="3">
    <source>
        <dbReference type="PROSITE" id="PS50085"/>
    </source>
</evidence>
<dbReference type="InterPro" id="IPR000331">
    <property type="entry name" value="Rap/Ran_GAP_dom"/>
</dbReference>
<dbReference type="EMBL" id="JAWJWE010000002">
    <property type="protein sequence ID" value="KAK6643375.1"/>
    <property type="molecule type" value="Genomic_DNA"/>
</dbReference>
<dbReference type="PROSITE" id="PS50085">
    <property type="entry name" value="RAPGAP"/>
    <property type="match status" value="1"/>
</dbReference>
<feature type="region of interest" description="Disordered" evidence="2">
    <location>
        <begin position="1427"/>
        <end position="1498"/>
    </location>
</feature>
<sequence>MSGRDKEIKPLEKLKQFFRAAKGSSVNFKGKADFVLTCDVEKGISTDAPINQRIRTIKDLSEIVATCRLEDYAVEKLWTLVRDLLHKDVEKEHRHVCLHFLKCLVQGQYEKLGIMRSHFFKIIKNHGICEDVACLLELLQALTDNGRDILHLEDEFSDFLLKWTPEVINAGKAAEILGLLLNVIKYNASYIDDCNIVDVVDLACFLCSWSNKDEVVTTSLQVLDTIVCYSNLPPDSLSVFICALCRKVNIHEYSHNCWKIMRNLLGTHMGHSTLYTMCKILQDTTYHNDVGLLRGTVFYINMGLWSNKRVTSLRCTLTSVLPSLLQAMQCNHTVVVYEITLSTHRLVNKFGLELQDPAWDVVLSILEAITKHVESRDATLVGSVGTKLHETLCTIEQLIELGQFNGNVRRVFSLIEMSSCMRPESSVLRLINFLSGSIVPTRYEWLTKLDSLLDKYYNQDSRPNVRVKALEVLSSVVNSNKLIYEDELIERVVVPHLQYIDQEVELNVRNVGVQILVNLCLSCESKKCLELLAILEKLLIRRDQNSHDPTQKELTTNENEGVEVKSIVSGLIKVFTIKLHQLPSNHALKAYKILISFLENYYRNPVFQEYNQNVPFAIFECLLKLRVNKIGHIGLMDSTNSIVYSPYLMIESKLNSDKCGTGTISPPPASPAPSLYPVCTVTPFSFASASKVIVTALKTERDWKILSLLLQELPSILQNKSLMLGRHGTDIGQLADALCSMVSDKSLNLPDSLRNVPQKLNRTEFQSYVFPVIAAISSYHTNLEPSQQQRCIKCLEYGLASRCASQCVMALTTCTLEMRDAMYKLLPEVLLNLSKISATIIIAIPILEFLSTLTSLPKVFASFVGDQYMSVFAIALPYTNPFKYNHYTVSLAHHVIAVWFLKCRLPFRRDFVRFITTGLKANAIAPFEEEKLMKSDLSSLNEDSTSRKRSSSLTEQGSRRRERPLSNAPRLGTDLRPPMDETLFNFHVELTETCIDLMARYTFSSCSARPKRSPIAEFLLNGGQSQTWLLGHKLITVTTSGCSQKPLKNNLCDRCWMVCKSDKKFLSPESEDIDREDLLKLSRQNSGDKNQDQSGADFQKFDMTSGGGSPTDEAKKSINNDTSKLEQLIFKSHENGPSNDLCACWCQGWAEIYVKRPTGDMSWVLRIQNETNYQNLSHELPLPDVTTLFLPGNKSTLLDQPSLSPSHHQPQSQQQALHPPTSPLDLSKDNNTFTSGVHLQPAPAAGSGHLSVAPGTPSRQSSRESVDEINYDEEKLNTDGDGSNDLSGKSRNPVRRSNSSPEMSASWKNPFLKEHSKHDEECTEVSKQKQTYGNVSCEAIPEEMSGMGTTPPDTGSHQPVMMPVPQAMTVASKPPPHSLPPQPIPGQKKLAHQKLVGLKREGPKFDAKSILDEQTSLSVDTGEKVAATKAPLSSGELGKCESNRSLNSEENRPDLLQTYKRDRSRTISVMSPARKSRYDNDHVKGKLNSPRTKEAPRSGVSPSFVFLQLYHSAHFGSTDEKPILISQNSVIQRAILTLDFIPPFETHKVGVIYVGPGQANCEAEILRNEFGSLRYAIFLQNLGTLINLKNADPKSTFLGGLGKSGVDGKFAYIWQDDVTQVTFHVATLMPNKESDPNCNAKKAHIGNDFVTIVYNESGEDYNIQTVKVPSYASLLDFKAYPPLTIGQFNYANVIIQPLDHSANKVVVKVRDELADQIGHSELKIVSDQNLAILARQLALHANLASLVSRSLKAKNQDPYASNWLERLRKIKRLRQKVLQLEISEENSDHKEFLSTPKTRKADYMDDFTEYT</sequence>
<dbReference type="Pfam" id="PF11864">
    <property type="entry name" value="DUF3384"/>
    <property type="match status" value="1"/>
</dbReference>
<feature type="compositionally biased region" description="Polar residues" evidence="2">
    <location>
        <begin position="1082"/>
        <end position="1096"/>
    </location>
</feature>
<reference evidence="4 5" key="1">
    <citation type="submission" date="2023-10" db="EMBL/GenBank/DDBJ databases">
        <title>Genomes of two closely related lineages of the louse Polyplax serrata with different host specificities.</title>
        <authorList>
            <person name="Martinu J."/>
            <person name="Tarabai H."/>
            <person name="Stefka J."/>
            <person name="Hypsa V."/>
        </authorList>
    </citation>
    <scope>NUCLEOTIDE SEQUENCE [LARGE SCALE GENOMIC DNA]</scope>
    <source>
        <strain evidence="4">HR10_N</strain>
    </source>
</reference>
<feature type="compositionally biased region" description="Polar residues" evidence="2">
    <location>
        <begin position="1280"/>
        <end position="1289"/>
    </location>
</feature>
<dbReference type="GO" id="GO:0005096">
    <property type="term" value="F:GTPase activator activity"/>
    <property type="evidence" value="ECO:0007669"/>
    <property type="project" value="UniProtKB-KW"/>
</dbReference>
<comment type="caution">
    <text evidence="4">The sequence shown here is derived from an EMBL/GenBank/DDBJ whole genome shotgun (WGS) entry which is preliminary data.</text>
</comment>
<dbReference type="GO" id="GO:0005634">
    <property type="term" value="C:nucleus"/>
    <property type="evidence" value="ECO:0007669"/>
    <property type="project" value="InterPro"/>
</dbReference>
<dbReference type="PRINTS" id="PR01431">
    <property type="entry name" value="TUBERIN"/>
</dbReference>
<feature type="region of interest" description="Disordered" evidence="2">
    <location>
        <begin position="1196"/>
        <end position="1308"/>
    </location>
</feature>
<evidence type="ECO:0000313" key="5">
    <source>
        <dbReference type="Proteomes" id="UP001372834"/>
    </source>
</evidence>
<feature type="region of interest" description="Disordered" evidence="2">
    <location>
        <begin position="938"/>
        <end position="976"/>
    </location>
</feature>
<accession>A0AAN8XMM4</accession>
<dbReference type="InterPro" id="IPR027107">
    <property type="entry name" value="Tuberin/Ral-act_asu"/>
</dbReference>
<gene>
    <name evidence="4" type="ORF">RUM43_004880</name>
</gene>
<dbReference type="GO" id="GO:0030178">
    <property type="term" value="P:negative regulation of Wnt signaling pathway"/>
    <property type="evidence" value="ECO:0007669"/>
    <property type="project" value="TreeGrafter"/>
</dbReference>